<gene>
    <name evidence="1" type="ORF">EOI86_23215</name>
</gene>
<evidence type="ECO:0000313" key="1">
    <source>
        <dbReference type="EMBL" id="RVU34033.1"/>
    </source>
</evidence>
<sequence>MVEYSFLDRILHRIALQFTPIAELSFDIDQKAGDHNVEQDRYTRHIFVSGLARAGTTILMRRIYASGAFCSLTYRNMPFVLAPKIWGKVAARSQGDDSLSERAHGDRILVGVDSPESLDEVFWRIFDGENYITKTCLKPHLPAQDVTEKFAAYVSAILNADSDGRRRYLSKNNNNILRLKAIRQTFPNAITLIPFRDPITHAGSLMRQHANFLKQQKEDPFVQSYMTWLGHHEFGHDHRHFQFDREGQKRLSDLAPDGIEYWLEIWRQTYSWLLEHASDEDYFVCYEDLCSDPETWNRLAVICEIEDTDSSAESFVISNAKDDASADPSLLEEVSALYDRLVEASRSKIERSKA</sequence>
<dbReference type="Gene3D" id="3.40.50.300">
    <property type="entry name" value="P-loop containing nucleotide triphosphate hydrolases"/>
    <property type="match status" value="1"/>
</dbReference>
<dbReference type="SUPFAM" id="SSF52540">
    <property type="entry name" value="P-loop containing nucleoside triphosphate hydrolases"/>
    <property type="match status" value="1"/>
</dbReference>
<dbReference type="OrthoDB" id="9777890at2"/>
<dbReference type="AlphaFoldDB" id="A0A437QHJ9"/>
<dbReference type="EMBL" id="SADE01000004">
    <property type="protein sequence ID" value="RVU34033.1"/>
    <property type="molecule type" value="Genomic_DNA"/>
</dbReference>
<comment type="caution">
    <text evidence="1">The sequence shown here is derived from an EMBL/GenBank/DDBJ whole genome shotgun (WGS) entry which is preliminary data.</text>
</comment>
<accession>A0A437QHJ9</accession>
<protein>
    <submittedName>
        <fullName evidence="1">Sulfotransferase family protein</fullName>
    </submittedName>
</protein>
<keyword evidence="2" id="KW-1185">Reference proteome</keyword>
<dbReference type="Pfam" id="PF13469">
    <property type="entry name" value="Sulfotransfer_3"/>
    <property type="match status" value="1"/>
</dbReference>
<name>A0A437QHJ9_9PROT</name>
<dbReference type="Proteomes" id="UP000287447">
    <property type="component" value="Unassembled WGS sequence"/>
</dbReference>
<reference evidence="2" key="1">
    <citation type="submission" date="2019-01" db="EMBL/GenBank/DDBJ databases">
        <title>Gri0909 isolated from a small marine red alga.</title>
        <authorList>
            <person name="Kim J."/>
            <person name="Jeong S.E."/>
            <person name="Jeon C.O."/>
        </authorList>
    </citation>
    <scope>NUCLEOTIDE SEQUENCE [LARGE SCALE GENOMIC DNA]</scope>
    <source>
        <strain evidence="2">Gri0909</strain>
    </source>
</reference>
<organism evidence="1 2">
    <name type="scientific">Hwanghaeella grinnelliae</name>
    <dbReference type="NCBI Taxonomy" id="2500179"/>
    <lineage>
        <taxon>Bacteria</taxon>
        <taxon>Pseudomonadati</taxon>
        <taxon>Pseudomonadota</taxon>
        <taxon>Alphaproteobacteria</taxon>
        <taxon>Rhodospirillales</taxon>
        <taxon>Rhodospirillaceae</taxon>
        <taxon>Hwanghaeella</taxon>
    </lineage>
</organism>
<dbReference type="RefSeq" id="WP_127768063.1">
    <property type="nucleotide sequence ID" value="NZ_SADE01000004.1"/>
</dbReference>
<proteinExistence type="predicted"/>
<evidence type="ECO:0000313" key="2">
    <source>
        <dbReference type="Proteomes" id="UP000287447"/>
    </source>
</evidence>
<keyword evidence="1" id="KW-0808">Transferase</keyword>
<dbReference type="GO" id="GO:0016740">
    <property type="term" value="F:transferase activity"/>
    <property type="evidence" value="ECO:0007669"/>
    <property type="project" value="UniProtKB-KW"/>
</dbReference>
<dbReference type="InterPro" id="IPR027417">
    <property type="entry name" value="P-loop_NTPase"/>
</dbReference>